<dbReference type="Pfam" id="PF02169">
    <property type="entry name" value="LPP20"/>
    <property type="match status" value="1"/>
</dbReference>
<evidence type="ECO:0000313" key="4">
    <source>
        <dbReference type="Proteomes" id="UP001250932"/>
    </source>
</evidence>
<dbReference type="RefSeq" id="WP_313834559.1">
    <property type="nucleotide sequence ID" value="NZ_JAQOUE010000002.1"/>
</dbReference>
<keyword evidence="1" id="KW-1133">Transmembrane helix</keyword>
<keyword evidence="1" id="KW-0472">Membrane</keyword>
<protein>
    <submittedName>
        <fullName evidence="3">LPP20 family lipoprotein</fullName>
    </submittedName>
</protein>
<accession>A0ABU3KCD7</accession>
<comment type="caution">
    <text evidence="3">The sequence shown here is derived from an EMBL/GenBank/DDBJ whole genome shotgun (WGS) entry which is preliminary data.</text>
</comment>
<organism evidence="3 4">
    <name type="scientific">Candidatus Nitronereus thalassa</name>
    <dbReference type="NCBI Taxonomy" id="3020898"/>
    <lineage>
        <taxon>Bacteria</taxon>
        <taxon>Pseudomonadati</taxon>
        <taxon>Nitrospirota</taxon>
        <taxon>Nitrospiria</taxon>
        <taxon>Nitrospirales</taxon>
        <taxon>Nitrospiraceae</taxon>
        <taxon>Candidatus Nitronereus</taxon>
    </lineage>
</organism>
<dbReference type="EMBL" id="JAQOUE010000002">
    <property type="protein sequence ID" value="MDT7043973.1"/>
    <property type="molecule type" value="Genomic_DNA"/>
</dbReference>
<keyword evidence="3" id="KW-0449">Lipoprotein</keyword>
<evidence type="ECO:0000313" key="3">
    <source>
        <dbReference type="EMBL" id="MDT7043973.1"/>
    </source>
</evidence>
<evidence type="ECO:0000259" key="2">
    <source>
        <dbReference type="Pfam" id="PF02169"/>
    </source>
</evidence>
<sequence length="375" mass="41964">MASKQWSILILVVGFSLSACTMFKYVDPPSWLMGASEQYPTSRYLVGVGHGSSGSVAEERAYAAVAKIFSAHVQSRVQDSEAFRLLEKDGSTQTQRELGLEQSTRVTTNKVLSHVQVLERWQHPETKEMYVLAGLDRQQVERGLMEQIQAYDQTIKSKVQRARTSEDKLTHLGQLKHAIQVWQERDKVNVDLRVIRESGRGIPPPYELGQLRQELDEFVKEQFVVEVHIVGDQAADVQSAIVQKLGQEGLPVRIEGASTIEALDSHVGVSQQAADLLIQGSVRVWDIDSRDPLFVYARWCGDVQVIDPRQNRVIGVVNRSDREGHVTPREARARASAVMQATLAQEVVTTIFSSLTRESTENVPVFSSPCLNHRP</sequence>
<feature type="transmembrane region" description="Helical" evidence="1">
    <location>
        <begin position="6"/>
        <end position="26"/>
    </location>
</feature>
<gene>
    <name evidence="3" type="ORF">PPG34_16600</name>
</gene>
<keyword evidence="4" id="KW-1185">Reference proteome</keyword>
<dbReference type="InterPro" id="IPR024952">
    <property type="entry name" value="LPP20-like_dom"/>
</dbReference>
<reference evidence="3 4" key="1">
    <citation type="journal article" date="2023" name="ISME J.">
        <title>Cultivation and genomic characterization of novel and ubiquitous marine nitrite-oxidizing bacteria from the Nitrospirales.</title>
        <authorList>
            <person name="Mueller A.J."/>
            <person name="Daebeler A."/>
            <person name="Herbold C.W."/>
            <person name="Kirkegaard R.H."/>
            <person name="Daims H."/>
        </authorList>
    </citation>
    <scope>NUCLEOTIDE SEQUENCE [LARGE SCALE GENOMIC DNA]</scope>
    <source>
        <strain evidence="3 4">EB</strain>
    </source>
</reference>
<proteinExistence type="predicted"/>
<keyword evidence="1" id="KW-0812">Transmembrane</keyword>
<dbReference type="PROSITE" id="PS51257">
    <property type="entry name" value="PROKAR_LIPOPROTEIN"/>
    <property type="match status" value="1"/>
</dbReference>
<evidence type="ECO:0000256" key="1">
    <source>
        <dbReference type="SAM" id="Phobius"/>
    </source>
</evidence>
<dbReference type="Proteomes" id="UP001250932">
    <property type="component" value="Unassembled WGS sequence"/>
</dbReference>
<feature type="domain" description="Lipoprotein LPP20-like" evidence="2">
    <location>
        <begin position="29"/>
        <end position="136"/>
    </location>
</feature>
<dbReference type="Gene3D" id="3.10.28.20">
    <property type="entry name" value="Acetamidase/Formamidase-like domains"/>
    <property type="match status" value="1"/>
</dbReference>
<name>A0ABU3KCD7_9BACT</name>